<name>A0AA95HRK4_9BACT</name>
<accession>A0AA95HRK4</accession>
<dbReference type="InterPro" id="IPR006626">
    <property type="entry name" value="PbH1"/>
</dbReference>
<comment type="similarity">
    <text evidence="1 4">Belongs to the glycosyl hydrolase 28 family.</text>
</comment>
<dbReference type="PANTHER" id="PTHR31339">
    <property type="entry name" value="PECTIN LYASE-RELATED"/>
    <property type="match status" value="1"/>
</dbReference>
<dbReference type="SUPFAM" id="SSF51126">
    <property type="entry name" value="Pectin lyase-like"/>
    <property type="match status" value="1"/>
</dbReference>
<dbReference type="Proteomes" id="UP001177934">
    <property type="component" value="Chromosome"/>
</dbReference>
<evidence type="ECO:0000256" key="3">
    <source>
        <dbReference type="ARBA" id="ARBA00023295"/>
    </source>
</evidence>
<dbReference type="InterPro" id="IPR012334">
    <property type="entry name" value="Pectin_lyas_fold"/>
</dbReference>
<dbReference type="InterPro" id="IPR051801">
    <property type="entry name" value="GH28_Enzymes"/>
</dbReference>
<dbReference type="InterPro" id="IPR011050">
    <property type="entry name" value="Pectin_lyase_fold/virulence"/>
</dbReference>
<dbReference type="GO" id="GO:0005975">
    <property type="term" value="P:carbohydrate metabolic process"/>
    <property type="evidence" value="ECO:0007669"/>
    <property type="project" value="InterPro"/>
</dbReference>
<dbReference type="InterPro" id="IPR000743">
    <property type="entry name" value="Glyco_hydro_28"/>
</dbReference>
<dbReference type="EMBL" id="CP126056">
    <property type="protein sequence ID" value="WHX09494.1"/>
    <property type="molecule type" value="Genomic_DNA"/>
</dbReference>
<gene>
    <name evidence="5" type="ORF">QNN11_19730</name>
</gene>
<reference evidence="5" key="1">
    <citation type="journal article" date="2023" name="Nat. Commun.">
        <title>Identification of a novel Human Milk Oligosaccharides utilization cluster in the infant gut commensal Bacteroides dorei.</title>
        <authorList>
            <person name="Kijner S."/>
            <person name="Ennis D."/>
            <person name="Shmorak S."/>
            <person name="Florentin A."/>
            <person name="Yassour M."/>
        </authorList>
    </citation>
    <scope>NUCLEOTIDE SEQUENCE</scope>
    <source>
        <strain evidence="5">2</strain>
    </source>
</reference>
<dbReference type="PANTHER" id="PTHR31339:SF9">
    <property type="entry name" value="PLASMIN AND FIBRONECTIN-BINDING PROTEIN A"/>
    <property type="match status" value="1"/>
</dbReference>
<evidence type="ECO:0000313" key="6">
    <source>
        <dbReference type="Proteomes" id="UP001177934"/>
    </source>
</evidence>
<sequence length="456" mass="49421">MVIPPGKFKTGTIFLKDNVELHLDNGTCLYASEDYADFPIQPRAAYRSLKDAGGWSALIYAVGARNIAVTGKGVIDGRGKGRKGRVGGVPGDADGRPRNILFISCKGVRISGISMRNSALWNQHYLDCEDVIVEHIHVFNHCNGNNDGIDIDGCRRFILSDSVIDSDDDGIVLKSTGLAPCEDVVINNCIVSSFANAIKCGTESTGGYKNIVISNCIVKPSCNKGDRIIKSTPSGITAISLEVVDGGIMDGVSIDNIVIEGTECPLYVRLANRGRKYIDEAPVPPIGKMRNIQISNVTAYDTGNFCSSITGIPGGEIENIYLSNVRFLNKGGLVAGNCRTANDMQGKRHDTAGNVFRDQYWSSHREVKEDEKGYPQPTVWGNLPSYGLFIRNVRSIAVDNATFQSEKPDPRIPVIAVNVGNLSLDRIQVNDISSAGVLLDNVRTADVDRRLRKSGK</sequence>
<evidence type="ECO:0000313" key="5">
    <source>
        <dbReference type="EMBL" id="WHX09494.1"/>
    </source>
</evidence>
<keyword evidence="3 4" id="KW-0326">Glycosidase</keyword>
<organism evidence="5 6">
    <name type="scientific">Phocaeicola dorei</name>
    <dbReference type="NCBI Taxonomy" id="357276"/>
    <lineage>
        <taxon>Bacteria</taxon>
        <taxon>Pseudomonadati</taxon>
        <taxon>Bacteroidota</taxon>
        <taxon>Bacteroidia</taxon>
        <taxon>Bacteroidales</taxon>
        <taxon>Bacteroidaceae</taxon>
        <taxon>Phocaeicola</taxon>
    </lineage>
</organism>
<evidence type="ECO:0000256" key="1">
    <source>
        <dbReference type="ARBA" id="ARBA00008834"/>
    </source>
</evidence>
<protein>
    <submittedName>
        <fullName evidence="5">Glycosyl hydrolase family 28 protein</fullName>
    </submittedName>
</protein>
<dbReference type="GO" id="GO:0004650">
    <property type="term" value="F:polygalacturonase activity"/>
    <property type="evidence" value="ECO:0007669"/>
    <property type="project" value="InterPro"/>
</dbReference>
<evidence type="ECO:0000256" key="4">
    <source>
        <dbReference type="RuleBase" id="RU361169"/>
    </source>
</evidence>
<dbReference type="Pfam" id="PF00295">
    <property type="entry name" value="Glyco_hydro_28"/>
    <property type="match status" value="1"/>
</dbReference>
<proteinExistence type="inferred from homology"/>
<dbReference type="SMART" id="SM00710">
    <property type="entry name" value="PbH1"/>
    <property type="match status" value="5"/>
</dbReference>
<evidence type="ECO:0000256" key="2">
    <source>
        <dbReference type="ARBA" id="ARBA00022801"/>
    </source>
</evidence>
<dbReference type="Gene3D" id="2.160.20.10">
    <property type="entry name" value="Single-stranded right-handed beta-helix, Pectin lyase-like"/>
    <property type="match status" value="1"/>
</dbReference>
<dbReference type="AlphaFoldDB" id="A0AA95HRK4"/>
<keyword evidence="2 4" id="KW-0378">Hydrolase</keyword>